<protein>
    <submittedName>
        <fullName evidence="4">TetR/AcrR family transcriptional regulator</fullName>
    </submittedName>
</protein>
<keyword evidence="1 2" id="KW-0238">DNA-binding</keyword>
<dbReference type="PROSITE" id="PS50977">
    <property type="entry name" value="HTH_TETR_2"/>
    <property type="match status" value="1"/>
</dbReference>
<gene>
    <name evidence="4" type="ORF">QQA45_01140</name>
</gene>
<dbReference type="InterPro" id="IPR009057">
    <property type="entry name" value="Homeodomain-like_sf"/>
</dbReference>
<feature type="DNA-binding region" description="H-T-H motif" evidence="2">
    <location>
        <begin position="27"/>
        <end position="46"/>
    </location>
</feature>
<dbReference type="PANTHER" id="PTHR43479">
    <property type="entry name" value="ACREF/ENVCD OPERON REPRESSOR-RELATED"/>
    <property type="match status" value="1"/>
</dbReference>
<sequence>MNCKFSKAKILEVSKKEFLKYGYQGVSLRKIAKKCKLSTGAIYGNFKNKEELFNEIIQKDLKNILNVFKIAKTKTIACNDKVIEILKKGEITQELLDEAETMYKYMYANREAFILIYSSIGTKYEKIITDFTEEDIKSTFELYKKVKGISKIEKHKERILRTIAGDCFKGMIPYLIEFKTYEEAKEYLELYIKYYISSFLFLVNI</sequence>
<feature type="domain" description="HTH tetR-type" evidence="3">
    <location>
        <begin position="4"/>
        <end position="64"/>
    </location>
</feature>
<dbReference type="InterPro" id="IPR001647">
    <property type="entry name" value="HTH_TetR"/>
</dbReference>
<comment type="caution">
    <text evidence="4">The sequence shown here is derived from an EMBL/GenBank/DDBJ whole genome shotgun (WGS) entry which is preliminary data.</text>
</comment>
<keyword evidence="5" id="KW-1185">Reference proteome</keyword>
<evidence type="ECO:0000313" key="5">
    <source>
        <dbReference type="Proteomes" id="UP001225134"/>
    </source>
</evidence>
<dbReference type="PANTHER" id="PTHR43479:SF11">
    <property type="entry name" value="ACREF_ENVCD OPERON REPRESSOR-RELATED"/>
    <property type="match status" value="1"/>
</dbReference>
<evidence type="ECO:0000259" key="3">
    <source>
        <dbReference type="PROSITE" id="PS50977"/>
    </source>
</evidence>
<evidence type="ECO:0000313" key="4">
    <source>
        <dbReference type="EMBL" id="MDK9580135.1"/>
    </source>
</evidence>
<reference evidence="4 5" key="1">
    <citation type="submission" date="2023-06" db="EMBL/GenBank/DDBJ databases">
        <title>Antibody response to the Sneathia vaginalis cytopathogenic toxin A during pregnancy.</title>
        <authorList>
            <person name="Mccoy Z.T."/>
            <person name="Serrano M.G."/>
            <person name="Spaine K."/>
            <person name="Edwards D.J."/>
            <person name="Buck G.A."/>
            <person name="Jefferson K."/>
        </authorList>
    </citation>
    <scope>NUCLEOTIDE SEQUENCE [LARGE SCALE GENOMIC DNA]</scope>
    <source>
        <strain evidence="4 5">CCUG 42621</strain>
    </source>
</reference>
<dbReference type="InterPro" id="IPR050624">
    <property type="entry name" value="HTH-type_Tx_Regulator"/>
</dbReference>
<name>A0ABT7HJH9_9FUSO</name>
<dbReference type="SUPFAM" id="SSF46689">
    <property type="entry name" value="Homeodomain-like"/>
    <property type="match status" value="1"/>
</dbReference>
<accession>A0ABT7HJH9</accession>
<dbReference type="Pfam" id="PF00440">
    <property type="entry name" value="TetR_N"/>
    <property type="match status" value="1"/>
</dbReference>
<dbReference type="PRINTS" id="PR00455">
    <property type="entry name" value="HTHTETR"/>
</dbReference>
<dbReference type="Gene3D" id="1.10.357.10">
    <property type="entry name" value="Tetracycline Repressor, domain 2"/>
    <property type="match status" value="1"/>
</dbReference>
<dbReference type="RefSeq" id="WP_285152521.1">
    <property type="nucleotide sequence ID" value="NZ_JASSPP010000001.1"/>
</dbReference>
<evidence type="ECO:0000256" key="2">
    <source>
        <dbReference type="PROSITE-ProRule" id="PRU00335"/>
    </source>
</evidence>
<proteinExistence type="predicted"/>
<dbReference type="EMBL" id="JASSPP010000001">
    <property type="protein sequence ID" value="MDK9580135.1"/>
    <property type="molecule type" value="Genomic_DNA"/>
</dbReference>
<organism evidence="4 5">
    <name type="scientific">Sneathia sanguinegens</name>
    <dbReference type="NCBI Taxonomy" id="40543"/>
    <lineage>
        <taxon>Bacteria</taxon>
        <taxon>Fusobacteriati</taxon>
        <taxon>Fusobacteriota</taxon>
        <taxon>Fusobacteriia</taxon>
        <taxon>Fusobacteriales</taxon>
        <taxon>Leptotrichiaceae</taxon>
        <taxon>Sneathia</taxon>
    </lineage>
</organism>
<dbReference type="Proteomes" id="UP001225134">
    <property type="component" value="Unassembled WGS sequence"/>
</dbReference>
<evidence type="ECO:0000256" key="1">
    <source>
        <dbReference type="ARBA" id="ARBA00023125"/>
    </source>
</evidence>